<dbReference type="EMBL" id="UINC01001819">
    <property type="protein sequence ID" value="SUZ89517.1"/>
    <property type="molecule type" value="Genomic_DNA"/>
</dbReference>
<accession>A0A381RI11</accession>
<sequence length="257" mass="26523">MARRLEGKIACITGAGSGLGQAMAFRFAEEGATVAAQDLRREAADETVRLLDGAGHSAFGGDVSDEEDMGMVFGQIYAAYGHLDIQVNNAGVDRLPGDGFDEMMAGEGSQISLMDHAAFTKMLAIHVGGTFLCTREAVKLMGEGGSVVNLSSIAGLAGWGPIHYAAAKGAVLAFTRAAARELGAMGIRINAIAPGVIDTPMTARVDEALLAPMVGMTPLRRKGTAAEIAATALHLASDESSFTTGQWISPNGGLITI</sequence>
<dbReference type="SUPFAM" id="SSF51735">
    <property type="entry name" value="NAD(P)-binding Rossmann-fold domains"/>
    <property type="match status" value="1"/>
</dbReference>
<dbReference type="Pfam" id="PF13561">
    <property type="entry name" value="adh_short_C2"/>
    <property type="match status" value="1"/>
</dbReference>
<dbReference type="GO" id="GO:0016616">
    <property type="term" value="F:oxidoreductase activity, acting on the CH-OH group of donors, NAD or NADP as acceptor"/>
    <property type="evidence" value="ECO:0007669"/>
    <property type="project" value="TreeGrafter"/>
</dbReference>
<comment type="similarity">
    <text evidence="1">Belongs to the short-chain dehydrogenases/reductases (SDR) family.</text>
</comment>
<keyword evidence="2" id="KW-0560">Oxidoreductase</keyword>
<dbReference type="AlphaFoldDB" id="A0A381RI11"/>
<dbReference type="FunFam" id="3.40.50.720:FF:000084">
    <property type="entry name" value="Short-chain dehydrogenase reductase"/>
    <property type="match status" value="1"/>
</dbReference>
<gene>
    <name evidence="3" type="ORF">METZ01_LOCUS42371</name>
</gene>
<protein>
    <recommendedName>
        <fullName evidence="4">3-oxoacyl-ACP reductase</fullName>
    </recommendedName>
</protein>
<dbReference type="PRINTS" id="PR00081">
    <property type="entry name" value="GDHRDH"/>
</dbReference>
<organism evidence="3">
    <name type="scientific">marine metagenome</name>
    <dbReference type="NCBI Taxonomy" id="408172"/>
    <lineage>
        <taxon>unclassified sequences</taxon>
        <taxon>metagenomes</taxon>
        <taxon>ecological metagenomes</taxon>
    </lineage>
</organism>
<evidence type="ECO:0000313" key="3">
    <source>
        <dbReference type="EMBL" id="SUZ89517.1"/>
    </source>
</evidence>
<reference evidence="3" key="1">
    <citation type="submission" date="2018-05" db="EMBL/GenBank/DDBJ databases">
        <authorList>
            <person name="Lanie J.A."/>
            <person name="Ng W.-L."/>
            <person name="Kazmierczak K.M."/>
            <person name="Andrzejewski T.M."/>
            <person name="Davidsen T.M."/>
            <person name="Wayne K.J."/>
            <person name="Tettelin H."/>
            <person name="Glass J.I."/>
            <person name="Rusch D."/>
            <person name="Podicherti R."/>
            <person name="Tsui H.-C.T."/>
            <person name="Winkler M.E."/>
        </authorList>
    </citation>
    <scope>NUCLEOTIDE SEQUENCE</scope>
</reference>
<dbReference type="PANTHER" id="PTHR42760">
    <property type="entry name" value="SHORT-CHAIN DEHYDROGENASES/REDUCTASES FAMILY MEMBER"/>
    <property type="match status" value="1"/>
</dbReference>
<dbReference type="PANTHER" id="PTHR42760:SF133">
    <property type="entry name" value="3-OXOACYL-[ACYL-CARRIER-PROTEIN] REDUCTASE"/>
    <property type="match status" value="1"/>
</dbReference>
<dbReference type="PRINTS" id="PR00080">
    <property type="entry name" value="SDRFAMILY"/>
</dbReference>
<dbReference type="InterPro" id="IPR036291">
    <property type="entry name" value="NAD(P)-bd_dom_sf"/>
</dbReference>
<dbReference type="InterPro" id="IPR002347">
    <property type="entry name" value="SDR_fam"/>
</dbReference>
<proteinExistence type="inferred from homology"/>
<evidence type="ECO:0000256" key="2">
    <source>
        <dbReference type="ARBA" id="ARBA00023002"/>
    </source>
</evidence>
<evidence type="ECO:0008006" key="4">
    <source>
        <dbReference type="Google" id="ProtNLM"/>
    </source>
</evidence>
<evidence type="ECO:0000256" key="1">
    <source>
        <dbReference type="ARBA" id="ARBA00006484"/>
    </source>
</evidence>
<name>A0A381RI11_9ZZZZ</name>
<dbReference type="Gene3D" id="3.40.50.720">
    <property type="entry name" value="NAD(P)-binding Rossmann-like Domain"/>
    <property type="match status" value="1"/>
</dbReference>